<feature type="domain" description="Oxidoreductase molybdopterin-binding" evidence="1">
    <location>
        <begin position="35"/>
        <end position="171"/>
    </location>
</feature>
<dbReference type="SUPFAM" id="SSF56524">
    <property type="entry name" value="Oxidoreductase molybdopterin-binding domain"/>
    <property type="match status" value="1"/>
</dbReference>
<reference evidence="2" key="1">
    <citation type="submission" date="2020-02" db="EMBL/GenBank/DDBJ databases">
        <authorList>
            <person name="Meier V. D."/>
        </authorList>
    </citation>
    <scope>NUCLEOTIDE SEQUENCE</scope>
    <source>
        <strain evidence="2">AVDCRST_MAG72</strain>
    </source>
</reference>
<evidence type="ECO:0000259" key="1">
    <source>
        <dbReference type="Pfam" id="PF00174"/>
    </source>
</evidence>
<gene>
    <name evidence="2" type="ORF">AVDCRST_MAG72-1776</name>
</gene>
<dbReference type="Pfam" id="PF00174">
    <property type="entry name" value="Oxidored_molyb"/>
    <property type="match status" value="1"/>
</dbReference>
<sequence length="234" mass="26118">MRAGRVLLPPGQRRITGFPRFGIGGRPPVTAPEPAIEITGAGMETFELPLSALADLPRRQVKADFHCVAGWTATGLRWEGVAFADLFDLVIEPRLPAGVTITHVAFGGLDGFRSIDTVEDALQPDVLVAEHLDDVPLDGDHGAPVRLLSPQQYGFVSTKHLCRIELHTTRPRERYHPKRRIQAGLQLVKPHPRARVRFEERHRYLPGRAVRPLYHLLIPLFRRINARSAGRAGR</sequence>
<dbReference type="InterPro" id="IPR036374">
    <property type="entry name" value="OxRdtase_Mopterin-bd_sf"/>
</dbReference>
<dbReference type="Gene3D" id="3.90.420.10">
    <property type="entry name" value="Oxidoreductase, molybdopterin-binding domain"/>
    <property type="match status" value="1"/>
</dbReference>
<organism evidence="2">
    <name type="scientific">uncultured Nocardioidaceae bacterium</name>
    <dbReference type="NCBI Taxonomy" id="253824"/>
    <lineage>
        <taxon>Bacteria</taxon>
        <taxon>Bacillati</taxon>
        <taxon>Actinomycetota</taxon>
        <taxon>Actinomycetes</taxon>
        <taxon>Propionibacteriales</taxon>
        <taxon>Nocardioidaceae</taxon>
        <taxon>environmental samples</taxon>
    </lineage>
</organism>
<dbReference type="EMBL" id="CADCUJ010000078">
    <property type="protein sequence ID" value="CAA9355621.1"/>
    <property type="molecule type" value="Genomic_DNA"/>
</dbReference>
<protein>
    <recommendedName>
        <fullName evidence="1">Oxidoreductase molybdopterin-binding domain-containing protein</fullName>
    </recommendedName>
</protein>
<dbReference type="InterPro" id="IPR000572">
    <property type="entry name" value="OxRdtase_Mopterin-bd_dom"/>
</dbReference>
<dbReference type="PANTHER" id="PTHR43032">
    <property type="entry name" value="PROTEIN-METHIONINE-SULFOXIDE REDUCTASE"/>
    <property type="match status" value="1"/>
</dbReference>
<name>A0A6J4MDU9_9ACTN</name>
<evidence type="ECO:0000313" key="2">
    <source>
        <dbReference type="EMBL" id="CAA9355621.1"/>
    </source>
</evidence>
<dbReference type="AlphaFoldDB" id="A0A6J4MDU9"/>
<accession>A0A6J4MDU9</accession>
<proteinExistence type="predicted"/>